<keyword evidence="6 12" id="KW-0067">ATP-binding</keyword>
<evidence type="ECO:0000256" key="2">
    <source>
        <dbReference type="ARBA" id="ARBA00022448"/>
    </source>
</evidence>
<dbReference type="InterPro" id="IPR036640">
    <property type="entry name" value="ABC1_TM_sf"/>
</dbReference>
<feature type="domain" description="ABC transmembrane type-1" evidence="11">
    <location>
        <begin position="1"/>
        <end position="53"/>
    </location>
</feature>
<dbReference type="GO" id="GO:0005524">
    <property type="term" value="F:ATP binding"/>
    <property type="evidence" value="ECO:0007669"/>
    <property type="project" value="UniProtKB-KW"/>
</dbReference>
<organism evidence="12 13">
    <name type="scientific">SAR86 cluster bacterium</name>
    <dbReference type="NCBI Taxonomy" id="2030880"/>
    <lineage>
        <taxon>Bacteria</taxon>
        <taxon>Pseudomonadati</taxon>
        <taxon>Pseudomonadota</taxon>
        <taxon>Gammaproteobacteria</taxon>
        <taxon>SAR86 cluster</taxon>
    </lineage>
</organism>
<dbReference type="InterPro" id="IPR039421">
    <property type="entry name" value="Type_1_exporter"/>
</dbReference>
<dbReference type="GO" id="GO:0016887">
    <property type="term" value="F:ATP hydrolysis activity"/>
    <property type="evidence" value="ECO:0007669"/>
    <property type="project" value="InterPro"/>
</dbReference>
<dbReference type="GO" id="GO:0015421">
    <property type="term" value="F:ABC-type oligopeptide transporter activity"/>
    <property type="evidence" value="ECO:0007669"/>
    <property type="project" value="TreeGrafter"/>
</dbReference>
<evidence type="ECO:0000256" key="7">
    <source>
        <dbReference type="ARBA" id="ARBA00022989"/>
    </source>
</evidence>
<evidence type="ECO:0000256" key="4">
    <source>
        <dbReference type="ARBA" id="ARBA00022692"/>
    </source>
</evidence>
<dbReference type="PROSITE" id="PS50929">
    <property type="entry name" value="ABC_TM1F"/>
    <property type="match status" value="1"/>
</dbReference>
<comment type="subcellular location">
    <subcellularLocation>
        <location evidence="1">Cell membrane</location>
        <topology evidence="1">Multi-pass membrane protein</topology>
    </subcellularLocation>
</comment>
<evidence type="ECO:0000256" key="9">
    <source>
        <dbReference type="SAM" id="Phobius"/>
    </source>
</evidence>
<evidence type="ECO:0000256" key="1">
    <source>
        <dbReference type="ARBA" id="ARBA00004651"/>
    </source>
</evidence>
<keyword evidence="4 9" id="KW-0812">Transmembrane</keyword>
<dbReference type="SUPFAM" id="SSF90123">
    <property type="entry name" value="ABC transporter transmembrane region"/>
    <property type="match status" value="1"/>
</dbReference>
<dbReference type="AlphaFoldDB" id="A0A973AA63"/>
<dbReference type="InterPro" id="IPR027417">
    <property type="entry name" value="P-loop_NTPase"/>
</dbReference>
<evidence type="ECO:0000313" key="12">
    <source>
        <dbReference type="EMBL" id="NQV66197.1"/>
    </source>
</evidence>
<evidence type="ECO:0000256" key="3">
    <source>
        <dbReference type="ARBA" id="ARBA00022475"/>
    </source>
</evidence>
<dbReference type="SUPFAM" id="SSF52540">
    <property type="entry name" value="P-loop containing nucleoside triphosphate hydrolases"/>
    <property type="match status" value="1"/>
</dbReference>
<evidence type="ECO:0000256" key="5">
    <source>
        <dbReference type="ARBA" id="ARBA00022741"/>
    </source>
</evidence>
<sequence>MCLSQIGLLLIVGALWVVDGFLSVGTLFAFITYESMIIWPIRHMGRVLTDSGKAIVSMGRLAEVLAEPAETQHEAFPTETLHGEIEFSQVSFGYAVDKPVLNAVSFHLQAGQTLALLGPPGSGKSTVAQLLMRLYDYTEGSILLDGLQLNALARKYVRGQISIVLQEPFLYAASIGANLLVGRLSASQAEVEEAAQAACIHDSITSLPRGYDTRVGERGATLSGGQRQRIALARALLKNPPILILDDALSAVDTDTEARILAALKARRSGHTTIIIAHRLSSVMHADQILMFDNGRIIQSGNHESLSQQPGVYQQLCQIQGAIQEQIEAALDDEATASANVIQGQE</sequence>
<keyword evidence="8 9" id="KW-0472">Membrane</keyword>
<keyword evidence="2" id="KW-0813">Transport</keyword>
<dbReference type="PROSITE" id="PS50893">
    <property type="entry name" value="ABC_TRANSPORTER_2"/>
    <property type="match status" value="1"/>
</dbReference>
<keyword evidence="7 9" id="KW-1133">Transmembrane helix</keyword>
<keyword evidence="3" id="KW-1003">Cell membrane</keyword>
<evidence type="ECO:0000256" key="6">
    <source>
        <dbReference type="ARBA" id="ARBA00022840"/>
    </source>
</evidence>
<dbReference type="EMBL" id="JABMOJ010000477">
    <property type="protein sequence ID" value="NQV66197.1"/>
    <property type="molecule type" value="Genomic_DNA"/>
</dbReference>
<dbReference type="PROSITE" id="PS00211">
    <property type="entry name" value="ABC_TRANSPORTER_1"/>
    <property type="match status" value="1"/>
</dbReference>
<feature type="domain" description="ABC transporter" evidence="10">
    <location>
        <begin position="85"/>
        <end position="319"/>
    </location>
</feature>
<gene>
    <name evidence="12" type="ORF">HQ497_12620</name>
</gene>
<feature type="transmembrane region" description="Helical" evidence="9">
    <location>
        <begin position="6"/>
        <end position="33"/>
    </location>
</feature>
<evidence type="ECO:0000259" key="11">
    <source>
        <dbReference type="PROSITE" id="PS50929"/>
    </source>
</evidence>
<dbReference type="PANTHER" id="PTHR43394:SF1">
    <property type="entry name" value="ATP-BINDING CASSETTE SUB-FAMILY B MEMBER 10, MITOCHONDRIAL"/>
    <property type="match status" value="1"/>
</dbReference>
<evidence type="ECO:0000313" key="13">
    <source>
        <dbReference type="Proteomes" id="UP000754644"/>
    </source>
</evidence>
<dbReference type="Pfam" id="PF00005">
    <property type="entry name" value="ABC_tran"/>
    <property type="match status" value="1"/>
</dbReference>
<proteinExistence type="predicted"/>
<dbReference type="InterPro" id="IPR011527">
    <property type="entry name" value="ABC1_TM_dom"/>
</dbReference>
<accession>A0A973AA63</accession>
<dbReference type="Proteomes" id="UP000754644">
    <property type="component" value="Unassembled WGS sequence"/>
</dbReference>
<protein>
    <submittedName>
        <fullName evidence="12">ABC transporter ATP-binding protein</fullName>
    </submittedName>
</protein>
<dbReference type="Gene3D" id="1.20.1560.10">
    <property type="entry name" value="ABC transporter type 1, transmembrane domain"/>
    <property type="match status" value="1"/>
</dbReference>
<reference evidence="12" key="1">
    <citation type="submission" date="2020-05" db="EMBL/GenBank/DDBJ databases">
        <title>Sulfur intermediates as new biogeochemical hubs in an aquatic model microbial ecosystem.</title>
        <authorList>
            <person name="Vigneron A."/>
        </authorList>
    </citation>
    <scope>NUCLEOTIDE SEQUENCE</scope>
    <source>
        <strain evidence="12">Bin.250</strain>
    </source>
</reference>
<dbReference type="InterPro" id="IPR017871">
    <property type="entry name" value="ABC_transporter-like_CS"/>
</dbReference>
<dbReference type="InterPro" id="IPR003593">
    <property type="entry name" value="AAA+_ATPase"/>
</dbReference>
<evidence type="ECO:0000256" key="8">
    <source>
        <dbReference type="ARBA" id="ARBA00023136"/>
    </source>
</evidence>
<name>A0A973AA63_9GAMM</name>
<comment type="caution">
    <text evidence="12">The sequence shown here is derived from an EMBL/GenBank/DDBJ whole genome shotgun (WGS) entry which is preliminary data.</text>
</comment>
<dbReference type="PANTHER" id="PTHR43394">
    <property type="entry name" value="ATP-DEPENDENT PERMEASE MDL1, MITOCHONDRIAL"/>
    <property type="match status" value="1"/>
</dbReference>
<keyword evidence="5" id="KW-0547">Nucleotide-binding</keyword>
<dbReference type="InterPro" id="IPR003439">
    <property type="entry name" value="ABC_transporter-like_ATP-bd"/>
</dbReference>
<dbReference type="GO" id="GO:0005886">
    <property type="term" value="C:plasma membrane"/>
    <property type="evidence" value="ECO:0007669"/>
    <property type="project" value="UniProtKB-SubCell"/>
</dbReference>
<dbReference type="Gene3D" id="3.40.50.300">
    <property type="entry name" value="P-loop containing nucleotide triphosphate hydrolases"/>
    <property type="match status" value="1"/>
</dbReference>
<evidence type="ECO:0000259" key="10">
    <source>
        <dbReference type="PROSITE" id="PS50893"/>
    </source>
</evidence>
<dbReference type="SMART" id="SM00382">
    <property type="entry name" value="AAA"/>
    <property type="match status" value="1"/>
</dbReference>
<dbReference type="FunFam" id="3.40.50.300:FF:000221">
    <property type="entry name" value="Multidrug ABC transporter ATP-binding protein"/>
    <property type="match status" value="1"/>
</dbReference>